<dbReference type="Proteomes" id="UP001266305">
    <property type="component" value="Unassembled WGS sequence"/>
</dbReference>
<name>A0ABQ9U8N3_SAGOE</name>
<accession>A0ABQ9U8N3</accession>
<gene>
    <name evidence="1" type="ORF">P7K49_029947</name>
</gene>
<evidence type="ECO:0000313" key="1">
    <source>
        <dbReference type="EMBL" id="KAK2093418.1"/>
    </source>
</evidence>
<keyword evidence="2" id="KW-1185">Reference proteome</keyword>
<dbReference type="EMBL" id="JASSZA010000015">
    <property type="protein sequence ID" value="KAK2093418.1"/>
    <property type="molecule type" value="Genomic_DNA"/>
</dbReference>
<organism evidence="1 2">
    <name type="scientific">Saguinus oedipus</name>
    <name type="common">Cotton-top tamarin</name>
    <name type="synonym">Oedipomidas oedipus</name>
    <dbReference type="NCBI Taxonomy" id="9490"/>
    <lineage>
        <taxon>Eukaryota</taxon>
        <taxon>Metazoa</taxon>
        <taxon>Chordata</taxon>
        <taxon>Craniata</taxon>
        <taxon>Vertebrata</taxon>
        <taxon>Euteleostomi</taxon>
        <taxon>Mammalia</taxon>
        <taxon>Eutheria</taxon>
        <taxon>Euarchontoglires</taxon>
        <taxon>Primates</taxon>
        <taxon>Haplorrhini</taxon>
        <taxon>Platyrrhini</taxon>
        <taxon>Cebidae</taxon>
        <taxon>Callitrichinae</taxon>
        <taxon>Saguinus</taxon>
    </lineage>
</organism>
<comment type="caution">
    <text evidence="1">The sequence shown here is derived from an EMBL/GenBank/DDBJ whole genome shotgun (WGS) entry which is preliminary data.</text>
</comment>
<proteinExistence type="predicted"/>
<evidence type="ECO:0000313" key="2">
    <source>
        <dbReference type="Proteomes" id="UP001266305"/>
    </source>
</evidence>
<reference evidence="1 2" key="1">
    <citation type="submission" date="2023-05" db="EMBL/GenBank/DDBJ databases">
        <title>B98-5 Cell Line De Novo Hybrid Assembly: An Optical Mapping Approach.</title>
        <authorList>
            <person name="Kananen K."/>
            <person name="Auerbach J.A."/>
            <person name="Kautto E."/>
            <person name="Blachly J.S."/>
        </authorList>
    </citation>
    <scope>NUCLEOTIDE SEQUENCE [LARGE SCALE GENOMIC DNA]</scope>
    <source>
        <strain evidence="1">B95-8</strain>
        <tissue evidence="1">Cell line</tissue>
    </source>
</reference>
<sequence>MLEDEGHGTLGPASGSGTVLGARTDWLSRKMSMSPWPKPANIWTEVTRNDSHDYLTFMSTYAHILETWHVNVMGIQGTLDAQSCPKSS</sequence>
<protein>
    <submittedName>
        <fullName evidence="1">Uncharacterized protein</fullName>
    </submittedName>
</protein>